<name>A0A5C6ELS3_9BACT</name>
<dbReference type="Proteomes" id="UP000318288">
    <property type="component" value="Unassembled WGS sequence"/>
</dbReference>
<gene>
    <name evidence="1" type="ORF">Poly51_39760</name>
</gene>
<proteinExistence type="predicted"/>
<evidence type="ECO:0000313" key="1">
    <source>
        <dbReference type="EMBL" id="TWU50683.1"/>
    </source>
</evidence>
<organism evidence="1 2">
    <name type="scientific">Rubripirellula tenax</name>
    <dbReference type="NCBI Taxonomy" id="2528015"/>
    <lineage>
        <taxon>Bacteria</taxon>
        <taxon>Pseudomonadati</taxon>
        <taxon>Planctomycetota</taxon>
        <taxon>Planctomycetia</taxon>
        <taxon>Pirellulales</taxon>
        <taxon>Pirellulaceae</taxon>
        <taxon>Rubripirellula</taxon>
    </lineage>
</organism>
<dbReference type="EMBL" id="SJPW01000005">
    <property type="protein sequence ID" value="TWU50683.1"/>
    <property type="molecule type" value="Genomic_DNA"/>
</dbReference>
<reference evidence="1 2" key="1">
    <citation type="submission" date="2019-02" db="EMBL/GenBank/DDBJ databases">
        <title>Deep-cultivation of Planctomycetes and their phenomic and genomic characterization uncovers novel biology.</title>
        <authorList>
            <person name="Wiegand S."/>
            <person name="Jogler M."/>
            <person name="Boedeker C."/>
            <person name="Pinto D."/>
            <person name="Vollmers J."/>
            <person name="Rivas-Marin E."/>
            <person name="Kohn T."/>
            <person name="Peeters S.H."/>
            <person name="Heuer A."/>
            <person name="Rast P."/>
            <person name="Oberbeckmann S."/>
            <person name="Bunk B."/>
            <person name="Jeske O."/>
            <person name="Meyerdierks A."/>
            <person name="Storesund J.E."/>
            <person name="Kallscheuer N."/>
            <person name="Luecker S."/>
            <person name="Lage O.M."/>
            <person name="Pohl T."/>
            <person name="Merkel B.J."/>
            <person name="Hornburger P."/>
            <person name="Mueller R.-W."/>
            <person name="Bruemmer F."/>
            <person name="Labrenz M."/>
            <person name="Spormann A.M."/>
            <person name="Op Den Camp H."/>
            <person name="Overmann J."/>
            <person name="Amann R."/>
            <person name="Jetten M.S.M."/>
            <person name="Mascher T."/>
            <person name="Medema M.H."/>
            <person name="Devos D.P."/>
            <person name="Kaster A.-K."/>
            <person name="Ovreas L."/>
            <person name="Rohde M."/>
            <person name="Galperin M.Y."/>
            <person name="Jogler C."/>
        </authorList>
    </citation>
    <scope>NUCLEOTIDE SEQUENCE [LARGE SCALE GENOMIC DNA]</scope>
    <source>
        <strain evidence="1 2">Poly51</strain>
    </source>
</reference>
<dbReference type="RefSeq" id="WP_146459381.1">
    <property type="nucleotide sequence ID" value="NZ_SJPW01000005.1"/>
</dbReference>
<evidence type="ECO:0000313" key="2">
    <source>
        <dbReference type="Proteomes" id="UP000318288"/>
    </source>
</evidence>
<dbReference type="OrthoDB" id="1372099at2"/>
<accession>A0A5C6ELS3</accession>
<protein>
    <submittedName>
        <fullName evidence="1">Uncharacterized protein</fullName>
    </submittedName>
</protein>
<sequence>MGTHIDVLFARDTSLSIDALNTRLNNTFKQLQPDLNVLAATAFHSRDTATWDLSHFPRDGSEPEYIFAEGPHGFDVNIYTHVATLGSAFRFRHLHAPESQVAKPLQNIVHAVARNLSGNLTFIAVAGGMGGSDHVLDHVYYNNGDIDSAAQLLIEQHGDPCGCWDDLNGDSNGWLFCDSRVR</sequence>
<keyword evidence="2" id="KW-1185">Reference proteome</keyword>
<dbReference type="AlphaFoldDB" id="A0A5C6ELS3"/>
<comment type="caution">
    <text evidence="1">The sequence shown here is derived from an EMBL/GenBank/DDBJ whole genome shotgun (WGS) entry which is preliminary data.</text>
</comment>